<reference evidence="3" key="2">
    <citation type="journal article" date="2014" name="ISME J.">
        <title>Microbial stratification in low pH oxic and suboxic macroscopic growths along an acid mine drainage.</title>
        <authorList>
            <person name="Mendez-Garcia C."/>
            <person name="Mesa V."/>
            <person name="Sprenger R.R."/>
            <person name="Richter M."/>
            <person name="Diez M.S."/>
            <person name="Solano J."/>
            <person name="Bargiela R."/>
            <person name="Golyshina O.V."/>
            <person name="Manteca A."/>
            <person name="Ramos J.L."/>
            <person name="Gallego J.R."/>
            <person name="Llorente I."/>
            <person name="Martins Dos Santos V.A."/>
            <person name="Jensen O.N."/>
            <person name="Pelaez A.I."/>
            <person name="Sanchez J."/>
            <person name="Ferrer M."/>
        </authorList>
    </citation>
    <scope>NUCLEOTIDE SEQUENCE</scope>
</reference>
<dbReference type="InterPro" id="IPR010982">
    <property type="entry name" value="Lambda_DNA-bd_dom_sf"/>
</dbReference>
<evidence type="ECO:0000259" key="1">
    <source>
        <dbReference type="PROSITE" id="PS50164"/>
    </source>
</evidence>
<dbReference type="GO" id="GO:0003677">
    <property type="term" value="F:DNA binding"/>
    <property type="evidence" value="ECO:0007669"/>
    <property type="project" value="InterPro"/>
</dbReference>
<dbReference type="PROSITE" id="PS50164">
    <property type="entry name" value="GIY_YIG"/>
    <property type="match status" value="1"/>
</dbReference>
<feature type="domain" description="GIY-YIG" evidence="1">
    <location>
        <begin position="139"/>
        <end position="211"/>
    </location>
</feature>
<dbReference type="Gene3D" id="3.40.1440.10">
    <property type="entry name" value="GIY-YIG endonuclease"/>
    <property type="match status" value="1"/>
</dbReference>
<protein>
    <submittedName>
        <fullName evidence="3">Protein containing Helix-turn-helix type 3</fullName>
    </submittedName>
</protein>
<dbReference type="InterPro" id="IPR000305">
    <property type="entry name" value="GIY-YIG_endonuc"/>
</dbReference>
<gene>
    <name evidence="3" type="ORF">B2A_09672</name>
</gene>
<accession>T0Z884</accession>
<dbReference type="Pfam" id="PF01381">
    <property type="entry name" value="HTH_3"/>
    <property type="match status" value="1"/>
</dbReference>
<dbReference type="AlphaFoldDB" id="T0Z884"/>
<comment type="caution">
    <text evidence="3">The sequence shown here is derived from an EMBL/GenBank/DDBJ whole genome shotgun (WGS) entry which is preliminary data.</text>
</comment>
<dbReference type="Pfam" id="PF01541">
    <property type="entry name" value="GIY-YIG"/>
    <property type="match status" value="1"/>
</dbReference>
<dbReference type="SUPFAM" id="SSF47413">
    <property type="entry name" value="lambda repressor-like DNA-binding domains"/>
    <property type="match status" value="1"/>
</dbReference>
<dbReference type="EMBL" id="AUZZ01006989">
    <property type="protein sequence ID" value="EQD44216.1"/>
    <property type="molecule type" value="Genomic_DNA"/>
</dbReference>
<feature type="domain" description="HTH cro/C1-type" evidence="2">
    <location>
        <begin position="54"/>
        <end position="110"/>
    </location>
</feature>
<feature type="non-terminal residue" evidence="3">
    <location>
        <position position="211"/>
    </location>
</feature>
<dbReference type="InterPro" id="IPR001387">
    <property type="entry name" value="Cro/C1-type_HTH"/>
</dbReference>
<sequence>MNVKRGTVSNWEAKWASPSEPRLTKLVGILGDGILSADSASAEVEAPSAVGQWLKKAREGKGLTLNELATRAHLGPATIYYIESGKTRAPGRKTIEALQDALGSRMDSDASRELKLDTTIEGLGEFRDFNPHERGEWPSAAGVYVFYDRSERPIYVGKSKNIAERLNDHVDKFWFRRPIVESASYAAIPEAKLRGQVETLLIKFMKSNAVL</sequence>
<evidence type="ECO:0000259" key="2">
    <source>
        <dbReference type="PROSITE" id="PS50943"/>
    </source>
</evidence>
<dbReference type="PROSITE" id="PS50943">
    <property type="entry name" value="HTH_CROC1"/>
    <property type="match status" value="1"/>
</dbReference>
<dbReference type="CDD" id="cd00093">
    <property type="entry name" value="HTH_XRE"/>
    <property type="match status" value="1"/>
</dbReference>
<dbReference type="SMART" id="SM00530">
    <property type="entry name" value="HTH_XRE"/>
    <property type="match status" value="1"/>
</dbReference>
<organism evidence="3">
    <name type="scientific">mine drainage metagenome</name>
    <dbReference type="NCBI Taxonomy" id="410659"/>
    <lineage>
        <taxon>unclassified sequences</taxon>
        <taxon>metagenomes</taxon>
        <taxon>ecological metagenomes</taxon>
    </lineage>
</organism>
<dbReference type="Gene3D" id="1.10.260.40">
    <property type="entry name" value="lambda repressor-like DNA-binding domains"/>
    <property type="match status" value="1"/>
</dbReference>
<proteinExistence type="predicted"/>
<evidence type="ECO:0000313" key="3">
    <source>
        <dbReference type="EMBL" id="EQD44216.1"/>
    </source>
</evidence>
<dbReference type="SUPFAM" id="SSF82771">
    <property type="entry name" value="GIY-YIG endonuclease"/>
    <property type="match status" value="1"/>
</dbReference>
<name>T0Z884_9ZZZZ</name>
<dbReference type="InterPro" id="IPR035901">
    <property type="entry name" value="GIY-YIG_endonuc_sf"/>
</dbReference>
<reference evidence="3" key="1">
    <citation type="submission" date="2013-08" db="EMBL/GenBank/DDBJ databases">
        <authorList>
            <person name="Mendez C."/>
            <person name="Richter M."/>
            <person name="Ferrer M."/>
            <person name="Sanchez J."/>
        </authorList>
    </citation>
    <scope>NUCLEOTIDE SEQUENCE</scope>
</reference>